<dbReference type="EMBL" id="NIRI02000010">
    <property type="protein sequence ID" value="KAG5453673.1"/>
    <property type="molecule type" value="Genomic_DNA"/>
</dbReference>
<dbReference type="Proteomes" id="UP000286415">
    <property type="component" value="Unassembled WGS sequence"/>
</dbReference>
<dbReference type="AlphaFoldDB" id="A0A8T1MWZ4"/>
<protein>
    <submittedName>
        <fullName evidence="2">Uncharacterized protein</fullName>
    </submittedName>
</protein>
<keyword evidence="3" id="KW-1185">Reference proteome</keyword>
<organism evidence="2 3">
    <name type="scientific">Clonorchis sinensis</name>
    <name type="common">Chinese liver fluke</name>
    <dbReference type="NCBI Taxonomy" id="79923"/>
    <lineage>
        <taxon>Eukaryota</taxon>
        <taxon>Metazoa</taxon>
        <taxon>Spiralia</taxon>
        <taxon>Lophotrochozoa</taxon>
        <taxon>Platyhelminthes</taxon>
        <taxon>Trematoda</taxon>
        <taxon>Digenea</taxon>
        <taxon>Opisthorchiida</taxon>
        <taxon>Opisthorchiata</taxon>
        <taxon>Opisthorchiidae</taxon>
        <taxon>Clonorchis</taxon>
    </lineage>
</organism>
<evidence type="ECO:0000256" key="1">
    <source>
        <dbReference type="SAM" id="MobiDB-lite"/>
    </source>
</evidence>
<reference evidence="2 3" key="1">
    <citation type="journal article" date="2018" name="Biotechnol. Adv.">
        <title>Improved genomic resources and new bioinformatic workflow for the carcinogenic parasite Clonorchis sinensis: Biotechnological implications.</title>
        <authorList>
            <person name="Wang D."/>
            <person name="Korhonen P.K."/>
            <person name="Gasser R.B."/>
            <person name="Young N.D."/>
        </authorList>
    </citation>
    <scope>NUCLEOTIDE SEQUENCE [LARGE SCALE GENOMIC DNA]</scope>
    <source>
        <strain evidence="2">Cs-k2</strain>
    </source>
</reference>
<proteinExistence type="predicted"/>
<sequence>MTVGGSGSPDKAPDTPRDSIAQLSKDNGKDLRFEDIKYHVFKGRGIGEFHLLLFYVARE</sequence>
<accession>A0A8T1MWZ4</accession>
<name>A0A8T1MWZ4_CLOSI</name>
<comment type="caution">
    <text evidence="2">The sequence shown here is derived from an EMBL/GenBank/DDBJ whole genome shotgun (WGS) entry which is preliminary data.</text>
</comment>
<gene>
    <name evidence="2" type="ORF">CSKR_201804</name>
</gene>
<evidence type="ECO:0000313" key="2">
    <source>
        <dbReference type="EMBL" id="KAG5453673.1"/>
    </source>
</evidence>
<feature type="region of interest" description="Disordered" evidence="1">
    <location>
        <begin position="1"/>
        <end position="26"/>
    </location>
</feature>
<evidence type="ECO:0000313" key="3">
    <source>
        <dbReference type="Proteomes" id="UP000286415"/>
    </source>
</evidence>
<reference evidence="2 3" key="2">
    <citation type="journal article" date="2021" name="Genomics">
        <title>High-quality reference genome for Clonorchis sinensis.</title>
        <authorList>
            <person name="Young N.D."/>
            <person name="Stroehlein A.J."/>
            <person name="Kinkar L."/>
            <person name="Wang T."/>
            <person name="Sohn W.M."/>
            <person name="Chang B.C.H."/>
            <person name="Kaur P."/>
            <person name="Weisz D."/>
            <person name="Dudchenko O."/>
            <person name="Aiden E.L."/>
            <person name="Korhonen P.K."/>
            <person name="Gasser R.B."/>
        </authorList>
    </citation>
    <scope>NUCLEOTIDE SEQUENCE [LARGE SCALE GENOMIC DNA]</scope>
    <source>
        <strain evidence="2">Cs-k2</strain>
    </source>
</reference>